<organism evidence="3 4">
    <name type="scientific">Paenibacillus chondroitinus</name>
    <dbReference type="NCBI Taxonomy" id="59842"/>
    <lineage>
        <taxon>Bacteria</taxon>
        <taxon>Bacillati</taxon>
        <taxon>Bacillota</taxon>
        <taxon>Bacilli</taxon>
        <taxon>Bacillales</taxon>
        <taxon>Paenibacillaceae</taxon>
        <taxon>Paenibacillus</taxon>
    </lineage>
</organism>
<gene>
    <name evidence="3" type="ORF">P5G65_08960</name>
</gene>
<feature type="compositionally biased region" description="Low complexity" evidence="1">
    <location>
        <begin position="68"/>
        <end position="80"/>
    </location>
</feature>
<keyword evidence="2" id="KW-0812">Transmembrane</keyword>
<evidence type="ECO:0000313" key="4">
    <source>
        <dbReference type="Proteomes" id="UP001355653"/>
    </source>
</evidence>
<reference evidence="3 4" key="1">
    <citation type="submission" date="2023-03" db="EMBL/GenBank/DDBJ databases">
        <title>Bacillus Genome Sequencing.</title>
        <authorList>
            <person name="Dunlap C."/>
        </authorList>
    </citation>
    <scope>NUCLEOTIDE SEQUENCE [LARGE SCALE GENOMIC DNA]</scope>
    <source>
        <strain evidence="3 4">NRS-1351</strain>
    </source>
</reference>
<evidence type="ECO:0000256" key="1">
    <source>
        <dbReference type="SAM" id="MobiDB-lite"/>
    </source>
</evidence>
<proteinExistence type="predicted"/>
<keyword evidence="2" id="KW-0472">Membrane</keyword>
<evidence type="ECO:0000313" key="3">
    <source>
        <dbReference type="EMBL" id="MEB4794024.1"/>
    </source>
</evidence>
<sequence>MQSKFKVAIGISVLGYVVSLITARFLPGAVNLLVPTTFSLGSLMLISRNHSMEMKKLQGPNTASDSLPNTGSTSSTNPSGEMELQGKSESENDPFWGPIAEYIHVIEETMISEGQKNTLDNEIVEKTLSLLSRVGRLIPQLKELNDANMNHNIQRLIFKDLNGAINPFLKLGGEAKRLNRRLLLTGIKDINSKLSAYVETIEQKDLMELQTRMELIQQRYRSED</sequence>
<keyword evidence="4" id="KW-1185">Reference proteome</keyword>
<feature type="region of interest" description="Disordered" evidence="1">
    <location>
        <begin position="56"/>
        <end position="94"/>
    </location>
</feature>
<accession>A0ABU6D8F0</accession>
<feature type="transmembrane region" description="Helical" evidence="2">
    <location>
        <begin position="7"/>
        <end position="23"/>
    </location>
</feature>
<dbReference type="RefSeq" id="WP_127457503.1">
    <property type="nucleotide sequence ID" value="NZ_JAROBY010000015.1"/>
</dbReference>
<name>A0ABU6D8F0_9BACL</name>
<comment type="caution">
    <text evidence="3">The sequence shown here is derived from an EMBL/GenBank/DDBJ whole genome shotgun (WGS) entry which is preliminary data.</text>
</comment>
<evidence type="ECO:0000256" key="2">
    <source>
        <dbReference type="SAM" id="Phobius"/>
    </source>
</evidence>
<protein>
    <recommendedName>
        <fullName evidence="5">5-bromo-4-chloroindolyl phosphate hydrolysis protein</fullName>
    </recommendedName>
</protein>
<evidence type="ECO:0008006" key="5">
    <source>
        <dbReference type="Google" id="ProtNLM"/>
    </source>
</evidence>
<dbReference type="Proteomes" id="UP001355653">
    <property type="component" value="Unassembled WGS sequence"/>
</dbReference>
<keyword evidence="2" id="KW-1133">Transmembrane helix</keyword>
<dbReference type="EMBL" id="JAROBY010000015">
    <property type="protein sequence ID" value="MEB4794024.1"/>
    <property type="molecule type" value="Genomic_DNA"/>
</dbReference>